<protein>
    <submittedName>
        <fullName evidence="3">PIHD2 protein</fullName>
    </submittedName>
</protein>
<dbReference type="InterPro" id="IPR041442">
    <property type="entry name" value="PIH1D1/2/3_CS-like"/>
</dbReference>
<dbReference type="GO" id="GO:0005737">
    <property type="term" value="C:cytoplasm"/>
    <property type="evidence" value="ECO:0007669"/>
    <property type="project" value="TreeGrafter"/>
</dbReference>
<dbReference type="CDD" id="cd00298">
    <property type="entry name" value="ACD_sHsps_p23-like"/>
    <property type="match status" value="1"/>
</dbReference>
<dbReference type="EMBL" id="VXBX01005009">
    <property type="protein sequence ID" value="NXP23062.1"/>
    <property type="molecule type" value="Genomic_DNA"/>
</dbReference>
<accession>A0A7L1YNH5</accession>
<reference evidence="3 4" key="1">
    <citation type="submission" date="2019-09" db="EMBL/GenBank/DDBJ databases">
        <title>Bird 10,000 Genomes (B10K) Project - Family phase.</title>
        <authorList>
            <person name="Zhang G."/>
        </authorList>
    </citation>
    <scope>NUCLEOTIDE SEQUENCE [LARGE SCALE GENOMIC DNA]</scope>
    <source>
        <strain evidence="3">B10K-DU-002-46</strain>
        <tissue evidence="3">Muscle</tissue>
    </source>
</reference>
<dbReference type="GO" id="GO:1990904">
    <property type="term" value="C:ribonucleoprotein complex"/>
    <property type="evidence" value="ECO:0007669"/>
    <property type="project" value="TreeGrafter"/>
</dbReference>
<evidence type="ECO:0000313" key="4">
    <source>
        <dbReference type="Proteomes" id="UP000580825"/>
    </source>
</evidence>
<evidence type="ECO:0000256" key="1">
    <source>
        <dbReference type="ARBA" id="ARBA00008511"/>
    </source>
</evidence>
<organism evidence="3 4">
    <name type="scientific">Scytalopus superciliaris</name>
    <dbReference type="NCBI Taxonomy" id="312124"/>
    <lineage>
        <taxon>Eukaryota</taxon>
        <taxon>Metazoa</taxon>
        <taxon>Chordata</taxon>
        <taxon>Craniata</taxon>
        <taxon>Vertebrata</taxon>
        <taxon>Euteleostomi</taxon>
        <taxon>Archelosauria</taxon>
        <taxon>Archosauria</taxon>
        <taxon>Dinosauria</taxon>
        <taxon>Saurischia</taxon>
        <taxon>Theropoda</taxon>
        <taxon>Coelurosauria</taxon>
        <taxon>Aves</taxon>
        <taxon>Neognathae</taxon>
        <taxon>Neoaves</taxon>
        <taxon>Telluraves</taxon>
        <taxon>Australaves</taxon>
        <taxon>Passeriformes</taxon>
        <taxon>Rhinocryptidae</taxon>
        <taxon>Scytalopus</taxon>
    </lineage>
</organism>
<feature type="domain" description="PIH1D1/2/3 CS-like" evidence="2">
    <location>
        <begin position="115"/>
        <end position="187"/>
    </location>
</feature>
<comment type="similarity">
    <text evidence="1">Belongs to the PIH1 family.</text>
</comment>
<sequence length="192" mass="21434">MEQLIHLTLRFLEEQCDLPVSRSYTIEPFQLKGSLGMMQQRLRGAQPEPQPGQDTEGINMCVENLFPLQELPQAPGAEGCSNPGLLRTHLIEEISSSEVPERPSTPVYKMITVRDANKKPLQVKLRAELPQVTSASECDLSISKDDIIIEVPEKYKLQLDLPKLVDEETTTAVFNKAKRVLFVSAPVAKPDP</sequence>
<dbReference type="AlphaFoldDB" id="A0A7L1YNH5"/>
<evidence type="ECO:0000259" key="2">
    <source>
        <dbReference type="Pfam" id="PF18201"/>
    </source>
</evidence>
<comment type="caution">
    <text evidence="3">The sequence shown here is derived from an EMBL/GenBank/DDBJ whole genome shotgun (WGS) entry which is preliminary data.</text>
</comment>
<feature type="non-terminal residue" evidence="3">
    <location>
        <position position="1"/>
    </location>
</feature>
<dbReference type="GO" id="GO:0006364">
    <property type="term" value="P:rRNA processing"/>
    <property type="evidence" value="ECO:0007669"/>
    <property type="project" value="TreeGrafter"/>
</dbReference>
<dbReference type="InterPro" id="IPR050734">
    <property type="entry name" value="PIH1/Kintoun_subfamily"/>
</dbReference>
<evidence type="ECO:0000313" key="3">
    <source>
        <dbReference type="EMBL" id="NXP23062.1"/>
    </source>
</evidence>
<dbReference type="Proteomes" id="UP000580825">
    <property type="component" value="Unassembled WGS sequence"/>
</dbReference>
<gene>
    <name evidence="3" type="primary">Pih1d2</name>
    <name evidence="3" type="ORF">SCYSUP_R15361</name>
</gene>
<dbReference type="PANTHER" id="PTHR22997">
    <property type="entry name" value="PIH1 DOMAIN-CONTAINING PROTEIN 1"/>
    <property type="match status" value="1"/>
</dbReference>
<keyword evidence="4" id="KW-1185">Reference proteome</keyword>
<dbReference type="GO" id="GO:0000492">
    <property type="term" value="P:box C/D snoRNP assembly"/>
    <property type="evidence" value="ECO:0007669"/>
    <property type="project" value="TreeGrafter"/>
</dbReference>
<feature type="non-terminal residue" evidence="3">
    <location>
        <position position="192"/>
    </location>
</feature>
<dbReference type="Pfam" id="PF18201">
    <property type="entry name" value="PIH1_CS"/>
    <property type="match status" value="1"/>
</dbReference>
<dbReference type="GO" id="GO:0097255">
    <property type="term" value="C:R2TP complex"/>
    <property type="evidence" value="ECO:0007669"/>
    <property type="project" value="TreeGrafter"/>
</dbReference>
<name>A0A7L1YNH5_9PASS</name>
<dbReference type="PANTHER" id="PTHR22997:SF6">
    <property type="entry name" value="PIH1 DOMAIN-CONTAINING PROTEIN 2"/>
    <property type="match status" value="1"/>
</dbReference>
<proteinExistence type="inferred from homology"/>